<evidence type="ECO:0000313" key="2">
    <source>
        <dbReference type="Proteomes" id="UP000650081"/>
    </source>
</evidence>
<name>A0A923PKR1_9BACT</name>
<accession>A0A923PKR1</accession>
<organism evidence="1 2">
    <name type="scientific">Neolewinella lacunae</name>
    <dbReference type="NCBI Taxonomy" id="1517758"/>
    <lineage>
        <taxon>Bacteria</taxon>
        <taxon>Pseudomonadati</taxon>
        <taxon>Bacteroidota</taxon>
        <taxon>Saprospiria</taxon>
        <taxon>Saprospirales</taxon>
        <taxon>Lewinellaceae</taxon>
        <taxon>Neolewinella</taxon>
    </lineage>
</organism>
<dbReference type="EMBL" id="JACSIT010000048">
    <property type="protein sequence ID" value="MBC6993003.1"/>
    <property type="molecule type" value="Genomic_DNA"/>
</dbReference>
<evidence type="ECO:0000313" key="1">
    <source>
        <dbReference type="EMBL" id="MBC6993003.1"/>
    </source>
</evidence>
<sequence length="250" mass="27490">MKYFYLCIALALTVSSCTPLRVVRLEPEETPSAYSYGDKILQRYAGDVGVAVSYYDATPQFLVFNLTVENTGDEAFDFSPEGCLLVPDVGPVSRAINPEEQLLSMDIDNMERLRNGRAWAWIGAAVVVAGTVAAVTVDAPALDNGVASVGSSFAQDLAINTASALAFGIAEGTDVRDYRMHYLPAAGEIPVPENRYFWLDHSLRITTIEPGQKAFGKIVFPRNDEASKFLLRVEAKGEEFEFPFSQRVFR</sequence>
<gene>
    <name evidence="1" type="ORF">H9S92_02395</name>
</gene>
<reference evidence="1" key="1">
    <citation type="submission" date="2020-08" db="EMBL/GenBank/DDBJ databases">
        <title>Lewinella bacteria from marine environments.</title>
        <authorList>
            <person name="Zhong Y."/>
        </authorList>
    </citation>
    <scope>NUCLEOTIDE SEQUENCE</scope>
    <source>
        <strain evidence="1">KCTC 42187</strain>
    </source>
</reference>
<dbReference type="PROSITE" id="PS51257">
    <property type="entry name" value="PROKAR_LIPOPROTEIN"/>
    <property type="match status" value="1"/>
</dbReference>
<dbReference type="AlphaFoldDB" id="A0A923PKR1"/>
<dbReference type="RefSeq" id="WP_187465130.1">
    <property type="nucleotide sequence ID" value="NZ_JACSIT010000048.1"/>
</dbReference>
<keyword evidence="2" id="KW-1185">Reference proteome</keyword>
<dbReference type="Proteomes" id="UP000650081">
    <property type="component" value="Unassembled WGS sequence"/>
</dbReference>
<protein>
    <submittedName>
        <fullName evidence="1">Uncharacterized protein</fullName>
    </submittedName>
</protein>
<comment type="caution">
    <text evidence="1">The sequence shown here is derived from an EMBL/GenBank/DDBJ whole genome shotgun (WGS) entry which is preliminary data.</text>
</comment>
<proteinExistence type="predicted"/>